<dbReference type="Pfam" id="PF01979">
    <property type="entry name" value="Amidohydro_1"/>
    <property type="match status" value="1"/>
</dbReference>
<sequence length="462" mass="51033">MGILIQNGLIVTSAGSYPGDVRVKGEKIQAVGTGLEREGDEIIDASGRYLLPGVIDPHTHLSMPFMGTFAQDDYETGTIAAACGGVTTVVDFDLQQKGESILEALERKKALADGRVAVDYSLHPAIMDPTDAVIDEVKKAILDYGTPSFKIFMVYDFRVDDGVMIRLLEETKKYGGLVQVHAENVHIIDHLNAVFEKEKNLSPYFHAKSRPDIAEAEAVSRAAKMVEVTGSRLYVVHLSSKAGLMEVKRARDRGVEIFAETCPQYLLLDENRYREPDFAGAKYVMSPPLRTPESLDALWDGIKKGWVQVAATDHCPFDFKGKKDMFGKDDYKKIPNGAPGIETLLMLMHSEGAAKGRISLEKMVDVLSTATARIFGLKDKGAIAPGKDADIVIFDPRQKFTIRNDLLHMNVDYTPYEGFEITGMPETVYARGQKVAEFKDGRMEFVGKPGRGRFVKRAPFGT</sequence>
<dbReference type="SUPFAM" id="SSF51556">
    <property type="entry name" value="Metallo-dependent hydrolases"/>
    <property type="match status" value="1"/>
</dbReference>
<accession>A0A484HH43</accession>
<proteinExistence type="inferred from homology"/>
<dbReference type="GO" id="GO:0005829">
    <property type="term" value="C:cytosol"/>
    <property type="evidence" value="ECO:0007669"/>
    <property type="project" value="TreeGrafter"/>
</dbReference>
<dbReference type="GO" id="GO:0016812">
    <property type="term" value="F:hydrolase activity, acting on carbon-nitrogen (but not peptide) bonds, in cyclic amides"/>
    <property type="evidence" value="ECO:0007669"/>
    <property type="project" value="TreeGrafter"/>
</dbReference>
<comment type="PTM">
    <text evidence="5">Carbamylation allows a single lysine to coordinate two divalent metal cations.</text>
</comment>
<evidence type="ECO:0000256" key="3">
    <source>
        <dbReference type="ARBA" id="ARBA00022723"/>
    </source>
</evidence>
<keyword evidence="4 7" id="KW-0378">Hydrolase</keyword>
<evidence type="ECO:0000256" key="2">
    <source>
        <dbReference type="ARBA" id="ARBA00008829"/>
    </source>
</evidence>
<dbReference type="InterPro" id="IPR006680">
    <property type="entry name" value="Amidohydro-rel"/>
</dbReference>
<reference evidence="7" key="1">
    <citation type="submission" date="2019-01" db="EMBL/GenBank/DDBJ databases">
        <authorList>
            <consortium name="Genoscope - CEA"/>
            <person name="William W."/>
        </authorList>
    </citation>
    <scope>NUCLEOTIDE SEQUENCE</scope>
    <source>
        <strain evidence="7">CR-1</strain>
    </source>
</reference>
<dbReference type="GO" id="GO:0046872">
    <property type="term" value="F:metal ion binding"/>
    <property type="evidence" value="ECO:0007669"/>
    <property type="project" value="UniProtKB-KW"/>
</dbReference>
<dbReference type="InterPro" id="IPR011059">
    <property type="entry name" value="Metal-dep_hydrolase_composite"/>
</dbReference>
<name>A0A484HH43_9BACT</name>
<dbReference type="CDD" id="cd01314">
    <property type="entry name" value="D-HYD"/>
    <property type="match status" value="1"/>
</dbReference>
<dbReference type="AlphaFoldDB" id="A0A484HH43"/>
<evidence type="ECO:0000256" key="1">
    <source>
        <dbReference type="ARBA" id="ARBA00001947"/>
    </source>
</evidence>
<gene>
    <name evidence="7" type="ORF">EPICR_210004</name>
</gene>
<dbReference type="Gene3D" id="2.30.40.10">
    <property type="entry name" value="Urease, subunit C, domain 1"/>
    <property type="match status" value="1"/>
</dbReference>
<evidence type="ECO:0000256" key="5">
    <source>
        <dbReference type="PIRSR" id="PIRSR611778-50"/>
    </source>
</evidence>
<organism evidence="7">
    <name type="scientific">uncultured Desulfobacteraceae bacterium</name>
    <dbReference type="NCBI Taxonomy" id="218296"/>
    <lineage>
        <taxon>Bacteria</taxon>
        <taxon>Pseudomonadati</taxon>
        <taxon>Thermodesulfobacteriota</taxon>
        <taxon>Desulfobacteria</taxon>
        <taxon>Desulfobacterales</taxon>
        <taxon>Desulfobacteraceae</taxon>
        <taxon>environmental samples</taxon>
    </lineage>
</organism>
<comment type="cofactor">
    <cofactor evidence="1">
        <name>Zn(2+)</name>
        <dbReference type="ChEBI" id="CHEBI:29105"/>
    </cofactor>
</comment>
<dbReference type="EMBL" id="CAACVI010000014">
    <property type="protein sequence ID" value="VEN73997.1"/>
    <property type="molecule type" value="Genomic_DNA"/>
</dbReference>
<evidence type="ECO:0000313" key="7">
    <source>
        <dbReference type="EMBL" id="VEN73997.1"/>
    </source>
</evidence>
<keyword evidence="3" id="KW-0479">Metal-binding</keyword>
<dbReference type="PANTHER" id="PTHR11647:SF1">
    <property type="entry name" value="COLLAPSIN RESPONSE MEDIATOR PROTEIN"/>
    <property type="match status" value="1"/>
</dbReference>
<dbReference type="SUPFAM" id="SSF51338">
    <property type="entry name" value="Composite domain of metallo-dependent hydrolases"/>
    <property type="match status" value="2"/>
</dbReference>
<evidence type="ECO:0000256" key="4">
    <source>
        <dbReference type="ARBA" id="ARBA00022801"/>
    </source>
</evidence>
<dbReference type="FunFam" id="3.20.20.140:FF:000174">
    <property type="entry name" value="Dihydropyrimidinase-related protein 2"/>
    <property type="match status" value="1"/>
</dbReference>
<dbReference type="PANTHER" id="PTHR11647">
    <property type="entry name" value="HYDRANTOINASE/DIHYDROPYRIMIDINASE FAMILY MEMBER"/>
    <property type="match status" value="1"/>
</dbReference>
<protein>
    <submittedName>
        <fullName evidence="7">D-hydantoinase</fullName>
        <ecNumber evidence="7">3.5.2.-</ecNumber>
    </submittedName>
</protein>
<dbReference type="EC" id="3.5.2.-" evidence="7"/>
<dbReference type="NCBIfam" id="TIGR02033">
    <property type="entry name" value="D-hydantoinase"/>
    <property type="match status" value="1"/>
</dbReference>
<dbReference type="InterPro" id="IPR011778">
    <property type="entry name" value="Hydantoinase/dihydroPyrase"/>
</dbReference>
<comment type="similarity">
    <text evidence="2">Belongs to the metallo-dependent hydrolases superfamily. Hydantoinase/dihydropyrimidinase family.</text>
</comment>
<dbReference type="InterPro" id="IPR032466">
    <property type="entry name" value="Metal_Hydrolase"/>
</dbReference>
<dbReference type="Gene3D" id="3.20.20.140">
    <property type="entry name" value="Metal-dependent hydrolases"/>
    <property type="match status" value="1"/>
</dbReference>
<evidence type="ECO:0000259" key="6">
    <source>
        <dbReference type="Pfam" id="PF01979"/>
    </source>
</evidence>
<dbReference type="InterPro" id="IPR050378">
    <property type="entry name" value="Metallo-dep_Hydrolases_sf"/>
</dbReference>
<feature type="domain" description="Amidohydrolase-related" evidence="6">
    <location>
        <begin position="49"/>
        <end position="433"/>
    </location>
</feature>
<feature type="modified residue" description="N6-carboxylysine" evidence="5">
    <location>
        <position position="150"/>
    </location>
</feature>